<gene>
    <name evidence="1" type="ORF">RNAN_0313</name>
</gene>
<dbReference type="Proteomes" id="UP000004374">
    <property type="component" value="Unassembled WGS sequence"/>
</dbReference>
<name>I1DTH2_9GAMM</name>
<dbReference type="EMBL" id="BAFK01000001">
    <property type="protein sequence ID" value="GAB57350.1"/>
    <property type="molecule type" value="Genomic_DNA"/>
</dbReference>
<evidence type="ECO:0000313" key="1">
    <source>
        <dbReference type="EMBL" id="GAB57350.1"/>
    </source>
</evidence>
<dbReference type="STRING" id="562729.RNAN_0313"/>
<keyword evidence="2" id="KW-1185">Reference proteome</keyword>
<evidence type="ECO:0000313" key="2">
    <source>
        <dbReference type="Proteomes" id="UP000004374"/>
    </source>
</evidence>
<proteinExistence type="predicted"/>
<organism evidence="1 2">
    <name type="scientific">Rheinheimera nanhaiensis E407-8</name>
    <dbReference type="NCBI Taxonomy" id="562729"/>
    <lineage>
        <taxon>Bacteria</taxon>
        <taxon>Pseudomonadati</taxon>
        <taxon>Pseudomonadota</taxon>
        <taxon>Gammaproteobacteria</taxon>
        <taxon>Chromatiales</taxon>
        <taxon>Chromatiaceae</taxon>
        <taxon>Rheinheimera</taxon>
    </lineage>
</organism>
<sequence>MAGFTFLSASTLVYEFDYEAFVKAYYDAAVQMQQPDATAEDLEHYLSF</sequence>
<accession>I1DTH2</accession>
<reference evidence="1 2" key="1">
    <citation type="journal article" date="2012" name="J. Bacteriol.">
        <title>Genome Sequence of the Protease-Producing Bacterium Rheinheimera nanhaiensis E407-8T, Isolated from Deep-Sea Sediment of the South China Sea.</title>
        <authorList>
            <person name="Zhang X.-Y."/>
            <person name="Zhang Y.-J."/>
            <person name="Qin Q.-L."/>
            <person name="Xie B.-B."/>
            <person name="Chen X.-L."/>
            <person name="Zhou B.-C."/>
            <person name="Zhang Y.-Z."/>
        </authorList>
    </citation>
    <scope>NUCLEOTIDE SEQUENCE [LARGE SCALE GENOMIC DNA]</scope>
    <source>
        <strain evidence="1 2">E407-8</strain>
    </source>
</reference>
<comment type="caution">
    <text evidence="1">The sequence shown here is derived from an EMBL/GenBank/DDBJ whole genome shotgun (WGS) entry which is preliminary data.</text>
</comment>
<protein>
    <submittedName>
        <fullName evidence="1">Uncharacterized protein</fullName>
    </submittedName>
</protein>
<dbReference type="AlphaFoldDB" id="I1DTH2"/>